<comment type="caution">
    <text evidence="2">The sequence shown here is derived from an EMBL/GenBank/DDBJ whole genome shotgun (WGS) entry which is preliminary data.</text>
</comment>
<feature type="non-terminal residue" evidence="2">
    <location>
        <position position="47"/>
    </location>
</feature>
<sequence>MLNHSCPVPFVLSVLFFSTSHCIGVTGDVSETKSVPPPVSECLPQSR</sequence>
<evidence type="ECO:0000313" key="2">
    <source>
        <dbReference type="EMBL" id="CAI9594262.1"/>
    </source>
</evidence>
<keyword evidence="3" id="KW-1185">Reference proteome</keyword>
<organism evidence="2 3">
    <name type="scientific">Staurois parvus</name>
    <dbReference type="NCBI Taxonomy" id="386267"/>
    <lineage>
        <taxon>Eukaryota</taxon>
        <taxon>Metazoa</taxon>
        <taxon>Chordata</taxon>
        <taxon>Craniata</taxon>
        <taxon>Vertebrata</taxon>
        <taxon>Euteleostomi</taxon>
        <taxon>Amphibia</taxon>
        <taxon>Batrachia</taxon>
        <taxon>Anura</taxon>
        <taxon>Neobatrachia</taxon>
        <taxon>Ranoidea</taxon>
        <taxon>Ranidae</taxon>
        <taxon>Staurois</taxon>
    </lineage>
</organism>
<proteinExistence type="predicted"/>
<dbReference type="EMBL" id="CATNWA010016645">
    <property type="protein sequence ID" value="CAI9594262.1"/>
    <property type="molecule type" value="Genomic_DNA"/>
</dbReference>
<feature type="signal peptide" evidence="1">
    <location>
        <begin position="1"/>
        <end position="22"/>
    </location>
</feature>
<feature type="chain" id="PRO_5045435108" evidence="1">
    <location>
        <begin position="23"/>
        <end position="47"/>
    </location>
</feature>
<protein>
    <submittedName>
        <fullName evidence="2">Uncharacterized protein</fullName>
    </submittedName>
</protein>
<dbReference type="Proteomes" id="UP001162483">
    <property type="component" value="Unassembled WGS sequence"/>
</dbReference>
<evidence type="ECO:0000256" key="1">
    <source>
        <dbReference type="SAM" id="SignalP"/>
    </source>
</evidence>
<reference evidence="2" key="1">
    <citation type="submission" date="2023-05" db="EMBL/GenBank/DDBJ databases">
        <authorList>
            <person name="Stuckert A."/>
        </authorList>
    </citation>
    <scope>NUCLEOTIDE SEQUENCE</scope>
</reference>
<accession>A0ABN9FEJ8</accession>
<evidence type="ECO:0000313" key="3">
    <source>
        <dbReference type="Proteomes" id="UP001162483"/>
    </source>
</evidence>
<keyword evidence="1" id="KW-0732">Signal</keyword>
<name>A0ABN9FEJ8_9NEOB</name>
<gene>
    <name evidence="2" type="ORF">SPARVUS_LOCUS11695169</name>
</gene>